<feature type="signal peptide" evidence="1">
    <location>
        <begin position="1"/>
        <end position="22"/>
    </location>
</feature>
<dbReference type="OrthoDB" id="7984201at2759"/>
<gene>
    <name evidence="2" type="ORF">HS088_TW22G00948</name>
</gene>
<dbReference type="EMBL" id="JAAARO010000022">
    <property type="protein sequence ID" value="KAF5727259.1"/>
    <property type="molecule type" value="Genomic_DNA"/>
</dbReference>
<comment type="caution">
    <text evidence="2">The sequence shown here is derived from an EMBL/GenBank/DDBJ whole genome shotgun (WGS) entry which is preliminary data.</text>
</comment>
<sequence>MLQKFVSVAVLVALLFFSVSSALREGQTCVVDSNCDSGLHCETCVANGNLRPRCTRIRPLNPTSQVKGLPFNRYSWLTTHNAFARMGVKSATGSIILAPTNQQDSITDQLNNGVRGLMLDMYDFLNDVWLCHSFGGQCLNFTAFQPAINVLREIQQFLEANPTEIVTIIIEDYVSSPNGLTKVFDAAGLRKFWFPVSRMPKNGGDWPTIDDMVKKNQRLLVFTSKSAKEASEGIAYQWRYMVENQYGDGGMINGSCPNRAESPPMNTTTRSLVLVNHFPSGPDITQACKHNSAQLMSTLNTCDGAAGRRWSNFVAVDFYKRSDGGGAPEAVDVMNGHLVCGCDNIAKCKANTNFGVCVDVPEAGIAPAPGSVAPGSVAPDVNFAYLVRRPVQFWWLLGMAVAQLFLSL</sequence>
<dbReference type="InterPro" id="IPR051057">
    <property type="entry name" value="PI-PLC_domain"/>
</dbReference>
<dbReference type="CDD" id="cd08588">
    <property type="entry name" value="PI-PLCc_At5g67130_like"/>
    <property type="match status" value="1"/>
</dbReference>
<dbReference type="Pfam" id="PF26178">
    <property type="entry name" value="PI-PLC_cat"/>
    <property type="match status" value="1"/>
</dbReference>
<evidence type="ECO:0000313" key="3">
    <source>
        <dbReference type="Proteomes" id="UP000593562"/>
    </source>
</evidence>
<dbReference type="PANTHER" id="PTHR13593:SF134">
    <property type="entry name" value="F14J22.5 PROTEIN"/>
    <property type="match status" value="1"/>
</dbReference>
<keyword evidence="3" id="KW-1185">Reference proteome</keyword>
<keyword evidence="1" id="KW-0732">Signal</keyword>
<evidence type="ECO:0000256" key="1">
    <source>
        <dbReference type="SAM" id="SignalP"/>
    </source>
</evidence>
<reference evidence="2 3" key="1">
    <citation type="journal article" date="2020" name="Nat. Commun.">
        <title>Genome of Tripterygium wilfordii and identification of cytochrome P450 involved in triptolide biosynthesis.</title>
        <authorList>
            <person name="Tu L."/>
            <person name="Su P."/>
            <person name="Zhang Z."/>
            <person name="Gao L."/>
            <person name="Wang J."/>
            <person name="Hu T."/>
            <person name="Zhou J."/>
            <person name="Zhang Y."/>
            <person name="Zhao Y."/>
            <person name="Liu Y."/>
            <person name="Song Y."/>
            <person name="Tong Y."/>
            <person name="Lu Y."/>
            <person name="Yang J."/>
            <person name="Xu C."/>
            <person name="Jia M."/>
            <person name="Peters R.J."/>
            <person name="Huang L."/>
            <person name="Gao W."/>
        </authorList>
    </citation>
    <scope>NUCLEOTIDE SEQUENCE [LARGE SCALE GENOMIC DNA]</scope>
    <source>
        <strain evidence="3">cv. XIE 37</strain>
        <tissue evidence="2">Leaf</tissue>
    </source>
</reference>
<accession>A0A7J7BZD4</accession>
<dbReference type="FunCoup" id="A0A7J7BZD4">
    <property type="interactions" value="352"/>
</dbReference>
<organism evidence="2 3">
    <name type="scientific">Tripterygium wilfordii</name>
    <name type="common">Thunder God vine</name>
    <dbReference type="NCBI Taxonomy" id="458696"/>
    <lineage>
        <taxon>Eukaryota</taxon>
        <taxon>Viridiplantae</taxon>
        <taxon>Streptophyta</taxon>
        <taxon>Embryophyta</taxon>
        <taxon>Tracheophyta</taxon>
        <taxon>Spermatophyta</taxon>
        <taxon>Magnoliopsida</taxon>
        <taxon>eudicotyledons</taxon>
        <taxon>Gunneridae</taxon>
        <taxon>Pentapetalae</taxon>
        <taxon>rosids</taxon>
        <taxon>fabids</taxon>
        <taxon>Celastrales</taxon>
        <taxon>Celastraceae</taxon>
        <taxon>Tripterygium</taxon>
    </lineage>
</organism>
<dbReference type="Gene3D" id="3.20.20.190">
    <property type="entry name" value="Phosphatidylinositol (PI) phosphodiesterase"/>
    <property type="match status" value="1"/>
</dbReference>
<dbReference type="AlphaFoldDB" id="A0A7J7BZD4"/>
<proteinExistence type="predicted"/>
<dbReference type="InParanoid" id="A0A7J7BZD4"/>
<evidence type="ECO:0000313" key="2">
    <source>
        <dbReference type="EMBL" id="KAF5727259.1"/>
    </source>
</evidence>
<feature type="chain" id="PRO_5029583517" evidence="1">
    <location>
        <begin position="23"/>
        <end position="408"/>
    </location>
</feature>
<dbReference type="InterPro" id="IPR017946">
    <property type="entry name" value="PLC-like_Pdiesterase_TIM-brl"/>
</dbReference>
<dbReference type="PANTHER" id="PTHR13593">
    <property type="match status" value="1"/>
</dbReference>
<name>A0A7J7BZD4_TRIWF</name>
<dbReference type="PROSITE" id="PS50007">
    <property type="entry name" value="PIPLC_X_DOMAIN"/>
    <property type="match status" value="1"/>
</dbReference>
<dbReference type="GO" id="GO:0006629">
    <property type="term" value="P:lipid metabolic process"/>
    <property type="evidence" value="ECO:0007669"/>
    <property type="project" value="InterPro"/>
</dbReference>
<dbReference type="SUPFAM" id="SSF51695">
    <property type="entry name" value="PLC-like phosphodiesterases"/>
    <property type="match status" value="1"/>
</dbReference>
<dbReference type="Proteomes" id="UP000593562">
    <property type="component" value="Unassembled WGS sequence"/>
</dbReference>
<protein>
    <submittedName>
        <fullName evidence="2">PLC-like phosphodiesterases superfamily protein</fullName>
    </submittedName>
</protein>
<dbReference type="GO" id="GO:0008081">
    <property type="term" value="F:phosphoric diester hydrolase activity"/>
    <property type="evidence" value="ECO:0007669"/>
    <property type="project" value="InterPro"/>
</dbReference>